<feature type="region of interest" description="Disordered" evidence="5">
    <location>
        <begin position="769"/>
        <end position="791"/>
    </location>
</feature>
<dbReference type="SUPFAM" id="SSF47055">
    <property type="entry name" value="TAF(II)230 TBP-binding fragment"/>
    <property type="match status" value="1"/>
</dbReference>
<evidence type="ECO:0000256" key="2">
    <source>
        <dbReference type="ARBA" id="ARBA00023015"/>
    </source>
</evidence>
<comment type="caution">
    <text evidence="9">The sequence shown here is derived from an EMBL/GenBank/DDBJ whole genome shotgun (WGS) entry which is preliminary data.</text>
</comment>
<reference evidence="9 10" key="1">
    <citation type="submission" date="2023-04" db="EMBL/GenBank/DDBJ databases">
        <title>Genome of Basidiobolus ranarum AG-B5.</title>
        <authorList>
            <person name="Stajich J.E."/>
            <person name="Carter-House D."/>
            <person name="Gryganskyi A."/>
        </authorList>
    </citation>
    <scope>NUCLEOTIDE SEQUENCE [LARGE SCALE GENOMIC DNA]</scope>
    <source>
        <strain evidence="9 10">AG-B5</strain>
    </source>
</reference>
<keyword evidence="4" id="KW-0539">Nucleus</keyword>
<evidence type="ECO:0000313" key="10">
    <source>
        <dbReference type="Proteomes" id="UP001479436"/>
    </source>
</evidence>
<evidence type="ECO:0000259" key="8">
    <source>
        <dbReference type="Pfam" id="PF15288"/>
    </source>
</evidence>
<dbReference type="Pfam" id="PF15288">
    <property type="entry name" value="zf-CCHC_6"/>
    <property type="match status" value="1"/>
</dbReference>
<accession>A0ABR2WLK1</accession>
<feature type="compositionally biased region" description="Acidic residues" evidence="5">
    <location>
        <begin position="895"/>
        <end position="909"/>
    </location>
</feature>
<evidence type="ECO:0000256" key="4">
    <source>
        <dbReference type="ARBA" id="ARBA00023242"/>
    </source>
</evidence>
<sequence>MSFAGYLFGNIDEKGHLDNTDLDKELRESLEKATEDGDSRLLDQFFSVSSLGLDQTDEYGKSEDLSEVEVTDVEDSIDQVKPVEDAVDYSDFNELADDQMFSNKYFQRGMKAVKSGDNNLRRLSRLSNVTSDFDDDYDCDTEESSVENKETISLSEIQMPQQPVVSTIEPSALMKPIKPAEVEEPPIDVKALYPAFERGKILKFSELFAIKIPKRYYKPKKTVTTPQLQELSYTTDDQELFEAPLKAEPAINGIQQFLGSSNDFDNSTEQNASITPTSEEEYEESESKTSEIPKVDFKVPELFHSVTLDSWEDKIIWENDEDEDEDTSLDLELNPSAHSPKKSERSSDVFSFRNYDVEDGDWTESIIWDTNEPFVPFTKLILDLNDTNMLFDTTSNLDVQKTSHHEQKNSKKTKKSSKKAIIQVEAPRLDPKSKAIVDKFNLSNDRYYEALKKRRVRQTFGQLNVQHSLPALKLQPPFFKSKLTKGDLRAFHRPSAQFPHNVLLKVSRVRSGKKKKSKKEFSELIRSSKDLSLKDRSNYILLEFSEEYPSIIQNIGMGSLLINYYRKRDNDDEEVPQLDIGDPFILDVADASPFMNFGNVEPGQTIQTLYNNLMRAPLFKQPARESDFLLIRHTYRGVAKYYIREIPYLFVVGQTYPVQEVPGPHSRKITTTIKNRLQVAAYRFIKKDPQHVLRVSKLAKAFPEYSEGQIRQRLKEFAEFQRKGDVNGCWKLKPNVPLPAEEEIRKMVTPEMVCLYESMLVGQRHLQDAGYGKSADDEEENNEDSESKLDIEEQLAPWITTRNFIYATQGKAMLKLYGPGDPTGRGEGFSFIRVSMKDIFLRAGESAEEKLAEIEARPKSAHRYNVAEQQQIYREEISRIWNAQFQALSSIEEPSLSEDDSEDNFDDDLQPSSHRLRSRSPSVCSVDDDLSVSGIGSQNKLLVIKRLVRDKNGETSWQSEVVRDPAVMNAYLRQRQLIEEQTTSVEMLEPTNDEEKNRRMKKRIQDRLATLKRNQERRHARAKAREATVSSLKSSSILSSSTPTKSGKKELIRRCGNCGQLGHMKTNKKCPKYNSANPSGVNTPVSVGEQTDIVQDDEPSIRMEGTKISIPKYAMQKASEPLTMRLPSNIFTNSKRKRSDESDVEDLSFDSPQSRKK</sequence>
<dbReference type="InterPro" id="IPR036741">
    <property type="entry name" value="TAFII-230_TBP-bd_sf"/>
</dbReference>
<dbReference type="InterPro" id="IPR022591">
    <property type="entry name" value="TAF1_HAT_dom"/>
</dbReference>
<evidence type="ECO:0000313" key="9">
    <source>
        <dbReference type="EMBL" id="KAK9762420.1"/>
    </source>
</evidence>
<evidence type="ECO:0000256" key="1">
    <source>
        <dbReference type="ARBA" id="ARBA00004123"/>
    </source>
</evidence>
<evidence type="ECO:0000259" key="7">
    <source>
        <dbReference type="Pfam" id="PF12157"/>
    </source>
</evidence>
<name>A0ABR2WLK1_9FUNG</name>
<feature type="region of interest" description="Disordered" evidence="5">
    <location>
        <begin position="1119"/>
        <end position="1157"/>
    </location>
</feature>
<feature type="domain" description="TAFII-230 TBP-binding" evidence="6">
    <location>
        <begin position="1"/>
        <end position="32"/>
    </location>
</feature>
<feature type="compositionally biased region" description="Low complexity" evidence="5">
    <location>
        <begin position="1030"/>
        <end position="1045"/>
    </location>
</feature>
<dbReference type="PANTHER" id="PTHR13900:SF0">
    <property type="entry name" value="TRANSCRIPTION INITIATION FACTOR TFIID SUBUNIT 1"/>
    <property type="match status" value="1"/>
</dbReference>
<keyword evidence="3" id="KW-0804">Transcription</keyword>
<proteinExistence type="predicted"/>
<feature type="region of interest" description="Disordered" evidence="5">
    <location>
        <begin position="1013"/>
        <end position="1048"/>
    </location>
</feature>
<protein>
    <recommendedName>
        <fullName evidence="11">Transcription initiation factor TFIID subunit 1</fullName>
    </recommendedName>
</protein>
<dbReference type="InterPro" id="IPR009067">
    <property type="entry name" value="TAF_II_230-bd"/>
</dbReference>
<feature type="domain" description="Zinc knuckle" evidence="8">
    <location>
        <begin position="1054"/>
        <end position="1087"/>
    </location>
</feature>
<gene>
    <name evidence="9" type="ORF">K7432_011851</name>
</gene>
<organism evidence="9 10">
    <name type="scientific">Basidiobolus ranarum</name>
    <dbReference type="NCBI Taxonomy" id="34480"/>
    <lineage>
        <taxon>Eukaryota</taxon>
        <taxon>Fungi</taxon>
        <taxon>Fungi incertae sedis</taxon>
        <taxon>Zoopagomycota</taxon>
        <taxon>Entomophthoromycotina</taxon>
        <taxon>Basidiobolomycetes</taxon>
        <taxon>Basidiobolales</taxon>
        <taxon>Basidiobolaceae</taxon>
        <taxon>Basidiobolus</taxon>
    </lineage>
</organism>
<dbReference type="Pfam" id="PF09247">
    <property type="entry name" value="TBP-binding"/>
    <property type="match status" value="1"/>
</dbReference>
<feature type="compositionally biased region" description="Polar residues" evidence="5">
    <location>
        <begin position="257"/>
        <end position="272"/>
    </location>
</feature>
<keyword evidence="10" id="KW-1185">Reference proteome</keyword>
<evidence type="ECO:0000256" key="5">
    <source>
        <dbReference type="SAM" id="MobiDB-lite"/>
    </source>
</evidence>
<feature type="region of interest" description="Disordered" evidence="5">
    <location>
        <begin position="400"/>
        <end position="419"/>
    </location>
</feature>
<evidence type="ECO:0008006" key="11">
    <source>
        <dbReference type="Google" id="ProtNLM"/>
    </source>
</evidence>
<dbReference type="InterPro" id="IPR040240">
    <property type="entry name" value="TAF1"/>
</dbReference>
<dbReference type="Pfam" id="PF12157">
    <property type="entry name" value="DUF3591"/>
    <property type="match status" value="1"/>
</dbReference>
<dbReference type="Proteomes" id="UP001479436">
    <property type="component" value="Unassembled WGS sequence"/>
</dbReference>
<dbReference type="PANTHER" id="PTHR13900">
    <property type="entry name" value="TRANSCRIPTION INITIATION FACTOR TFIID"/>
    <property type="match status" value="1"/>
</dbReference>
<feature type="region of interest" description="Disordered" evidence="5">
    <location>
        <begin position="322"/>
        <end position="345"/>
    </location>
</feature>
<feature type="domain" description="Transcription initiation factor TFIID subunit 1 histone acetyltransferase" evidence="7">
    <location>
        <begin position="440"/>
        <end position="888"/>
    </location>
</feature>
<evidence type="ECO:0000256" key="3">
    <source>
        <dbReference type="ARBA" id="ARBA00023163"/>
    </source>
</evidence>
<feature type="region of interest" description="Disordered" evidence="5">
    <location>
        <begin position="257"/>
        <end position="291"/>
    </location>
</feature>
<evidence type="ECO:0000259" key="6">
    <source>
        <dbReference type="Pfam" id="PF09247"/>
    </source>
</evidence>
<keyword evidence="2" id="KW-0805">Transcription regulation</keyword>
<comment type="subcellular location">
    <subcellularLocation>
        <location evidence="1">Nucleus</location>
    </subcellularLocation>
</comment>
<dbReference type="EMBL" id="JASJQH010000966">
    <property type="protein sequence ID" value="KAK9762420.1"/>
    <property type="molecule type" value="Genomic_DNA"/>
</dbReference>
<feature type="region of interest" description="Disordered" evidence="5">
    <location>
        <begin position="892"/>
        <end position="923"/>
    </location>
</feature>
<dbReference type="InterPro" id="IPR041670">
    <property type="entry name" value="Znf-CCHC_6"/>
</dbReference>